<dbReference type="EMBL" id="VXBD01004835">
    <property type="protein sequence ID" value="NXN10359.1"/>
    <property type="molecule type" value="Genomic_DNA"/>
</dbReference>
<feature type="non-terminal residue" evidence="6">
    <location>
        <position position="1"/>
    </location>
</feature>
<proteinExistence type="predicted"/>
<comment type="subcellular location">
    <subcellularLocation>
        <location evidence="1">Cytoplasm</location>
    </subcellularLocation>
</comment>
<feature type="non-terminal residue" evidence="6">
    <location>
        <position position="131"/>
    </location>
</feature>
<dbReference type="AlphaFoldDB" id="A0A7L1GBD4"/>
<dbReference type="PANTHER" id="PTHR45984">
    <property type="entry name" value="RNA (RNA) POLYMERASE II ASSOCIATED PROTEIN HOMOLOG"/>
    <property type="match status" value="1"/>
</dbReference>
<evidence type="ECO:0000256" key="4">
    <source>
        <dbReference type="ARBA" id="ARBA00022803"/>
    </source>
</evidence>
<evidence type="ECO:0000256" key="3">
    <source>
        <dbReference type="ARBA" id="ARBA00022737"/>
    </source>
</evidence>
<comment type="caution">
    <text evidence="6">The sequence shown here is derived from an EMBL/GenBank/DDBJ whole genome shotgun (WGS) entry which is preliminary data.</text>
</comment>
<dbReference type="GO" id="GO:0005829">
    <property type="term" value="C:cytosol"/>
    <property type="evidence" value="ECO:0007669"/>
    <property type="project" value="TreeGrafter"/>
</dbReference>
<dbReference type="PANTHER" id="PTHR45984:SF3">
    <property type="entry name" value="SPERM-ASSOCIATED ANTIGEN 1"/>
    <property type="match status" value="1"/>
</dbReference>
<dbReference type="InterPro" id="IPR025986">
    <property type="entry name" value="RPAP3-like_C"/>
</dbReference>
<keyword evidence="2" id="KW-0963">Cytoplasm</keyword>
<evidence type="ECO:0000313" key="6">
    <source>
        <dbReference type="EMBL" id="NXN10359.1"/>
    </source>
</evidence>
<name>A0A7L1GBD4_9PICI</name>
<dbReference type="OrthoDB" id="2942533at2759"/>
<evidence type="ECO:0000259" key="5">
    <source>
        <dbReference type="Pfam" id="PF13877"/>
    </source>
</evidence>
<protein>
    <submittedName>
        <fullName evidence="6">SPAG1 protein</fullName>
    </submittedName>
</protein>
<reference evidence="6 7" key="1">
    <citation type="submission" date="2019-09" db="EMBL/GenBank/DDBJ databases">
        <title>Bird 10,000 Genomes (B10K) Project - Family phase.</title>
        <authorList>
            <person name="Zhang G."/>
        </authorList>
    </citation>
    <scope>NUCLEOTIDE SEQUENCE [LARGE SCALE GENOMIC DNA]</scope>
    <source>
        <strain evidence="6">B10K-DU-001-78</strain>
        <tissue evidence="6">Muscle</tissue>
    </source>
</reference>
<evidence type="ECO:0000313" key="7">
    <source>
        <dbReference type="Proteomes" id="UP000557230"/>
    </source>
</evidence>
<organism evidence="6 7">
    <name type="scientific">Indicator maculatus</name>
    <name type="common">spotted honeyguide</name>
    <dbReference type="NCBI Taxonomy" id="545262"/>
    <lineage>
        <taxon>Eukaryota</taxon>
        <taxon>Metazoa</taxon>
        <taxon>Chordata</taxon>
        <taxon>Craniata</taxon>
        <taxon>Vertebrata</taxon>
        <taxon>Euteleostomi</taxon>
        <taxon>Archelosauria</taxon>
        <taxon>Archosauria</taxon>
        <taxon>Dinosauria</taxon>
        <taxon>Saurischia</taxon>
        <taxon>Theropoda</taxon>
        <taxon>Coelurosauria</taxon>
        <taxon>Aves</taxon>
        <taxon>Neognathae</taxon>
        <taxon>Neoaves</taxon>
        <taxon>Telluraves</taxon>
        <taxon>Coraciimorphae</taxon>
        <taxon>Piciformes</taxon>
        <taxon>Indicatoridae</taxon>
        <taxon>Indicator</taxon>
    </lineage>
</organism>
<keyword evidence="3" id="KW-0677">Repeat</keyword>
<dbReference type="Proteomes" id="UP000557230">
    <property type="component" value="Unassembled WGS sequence"/>
</dbReference>
<keyword evidence="4" id="KW-0802">TPR repeat</keyword>
<dbReference type="Pfam" id="PF13877">
    <property type="entry name" value="RPAP3_C"/>
    <property type="match status" value="1"/>
</dbReference>
<dbReference type="InterPro" id="IPR051982">
    <property type="entry name" value="CiliaryAsmbly_MitoImport"/>
</dbReference>
<gene>
    <name evidence="6" type="primary">Spag1_0</name>
    <name evidence="6" type="ORF">INDMAC_R06335</name>
</gene>
<feature type="domain" description="RNA-polymerase II-associated protein 3-like C-terminal" evidence="5">
    <location>
        <begin position="10"/>
        <end position="99"/>
    </location>
</feature>
<evidence type="ECO:0000256" key="2">
    <source>
        <dbReference type="ARBA" id="ARBA00022490"/>
    </source>
</evidence>
<keyword evidence="7" id="KW-1185">Reference proteome</keyword>
<evidence type="ECO:0000256" key="1">
    <source>
        <dbReference type="ARBA" id="ARBA00004496"/>
    </source>
</evidence>
<sequence>EKLPISEACNAYDFGQMVNAVNTTKDKAACAELLTVTEPKKLPALMSNKLEGEIFLIFIQSMEYYLVGKDPGLVYQHLFYLSKAERFKVVLALLSKTEKEQVQHLFAVLAKKQSNQYSLEELESLKKVYEL</sequence>
<accession>A0A7L1GBD4</accession>